<name>A0AA36H0N9_CYLNA</name>
<accession>A0AA36H0N9</accession>
<dbReference type="AlphaFoldDB" id="A0AA36H0N9"/>
<organism evidence="2 3">
    <name type="scientific">Cylicocyclus nassatus</name>
    <name type="common">Nematode worm</name>
    <dbReference type="NCBI Taxonomy" id="53992"/>
    <lineage>
        <taxon>Eukaryota</taxon>
        <taxon>Metazoa</taxon>
        <taxon>Ecdysozoa</taxon>
        <taxon>Nematoda</taxon>
        <taxon>Chromadorea</taxon>
        <taxon>Rhabditida</taxon>
        <taxon>Rhabditina</taxon>
        <taxon>Rhabditomorpha</taxon>
        <taxon>Strongyloidea</taxon>
        <taxon>Strongylidae</taxon>
        <taxon>Cylicocyclus</taxon>
    </lineage>
</organism>
<gene>
    <name evidence="2" type="ORF">CYNAS_LOCUS13841</name>
</gene>
<feature type="compositionally biased region" description="Low complexity" evidence="1">
    <location>
        <begin position="57"/>
        <end position="66"/>
    </location>
</feature>
<evidence type="ECO:0000313" key="2">
    <source>
        <dbReference type="EMBL" id="CAJ0601858.1"/>
    </source>
</evidence>
<evidence type="ECO:0000256" key="1">
    <source>
        <dbReference type="SAM" id="MobiDB-lite"/>
    </source>
</evidence>
<feature type="region of interest" description="Disordered" evidence="1">
    <location>
        <begin position="35"/>
        <end position="78"/>
    </location>
</feature>
<reference evidence="2" key="1">
    <citation type="submission" date="2023-07" db="EMBL/GenBank/DDBJ databases">
        <authorList>
            <consortium name="CYATHOMIX"/>
        </authorList>
    </citation>
    <scope>NUCLEOTIDE SEQUENCE</scope>
    <source>
        <strain evidence="2">N/A</strain>
    </source>
</reference>
<evidence type="ECO:0000313" key="3">
    <source>
        <dbReference type="Proteomes" id="UP001176961"/>
    </source>
</evidence>
<sequence>MGGSSEIIVSLGKNDIARQARQEMENVEFQLKQLLAIDNDEPTTSRRRSSPPPQPRTPSTTPAAPALRKSTLHIPLRL</sequence>
<protein>
    <submittedName>
        <fullName evidence="2">Uncharacterized protein</fullName>
    </submittedName>
</protein>
<comment type="caution">
    <text evidence="2">The sequence shown here is derived from an EMBL/GenBank/DDBJ whole genome shotgun (WGS) entry which is preliminary data.</text>
</comment>
<dbReference type="Proteomes" id="UP001176961">
    <property type="component" value="Unassembled WGS sequence"/>
</dbReference>
<keyword evidence="3" id="KW-1185">Reference proteome</keyword>
<dbReference type="EMBL" id="CATQJL010000305">
    <property type="protein sequence ID" value="CAJ0601858.1"/>
    <property type="molecule type" value="Genomic_DNA"/>
</dbReference>
<proteinExistence type="predicted"/>